<name>A0AAN7AVM4_9PEZI</name>
<dbReference type="Proteomes" id="UP001303160">
    <property type="component" value="Unassembled WGS sequence"/>
</dbReference>
<organism evidence="1 2">
    <name type="scientific">Triangularia verruculosa</name>
    <dbReference type="NCBI Taxonomy" id="2587418"/>
    <lineage>
        <taxon>Eukaryota</taxon>
        <taxon>Fungi</taxon>
        <taxon>Dikarya</taxon>
        <taxon>Ascomycota</taxon>
        <taxon>Pezizomycotina</taxon>
        <taxon>Sordariomycetes</taxon>
        <taxon>Sordariomycetidae</taxon>
        <taxon>Sordariales</taxon>
        <taxon>Podosporaceae</taxon>
        <taxon>Triangularia</taxon>
    </lineage>
</organism>
<gene>
    <name evidence="1" type="ORF">QBC40DRAFT_177165</name>
</gene>
<proteinExistence type="predicted"/>
<protein>
    <submittedName>
        <fullName evidence="1">Uncharacterized protein</fullName>
    </submittedName>
</protein>
<reference evidence="1" key="2">
    <citation type="submission" date="2023-05" db="EMBL/GenBank/DDBJ databases">
        <authorList>
            <consortium name="Lawrence Berkeley National Laboratory"/>
            <person name="Steindorff A."/>
            <person name="Hensen N."/>
            <person name="Bonometti L."/>
            <person name="Westerberg I."/>
            <person name="Brannstrom I.O."/>
            <person name="Guillou S."/>
            <person name="Cros-Aarteil S."/>
            <person name="Calhoun S."/>
            <person name="Haridas S."/>
            <person name="Kuo A."/>
            <person name="Mondo S."/>
            <person name="Pangilinan J."/>
            <person name="Riley R."/>
            <person name="Labutti K."/>
            <person name="Andreopoulos B."/>
            <person name="Lipzen A."/>
            <person name="Chen C."/>
            <person name="Yanf M."/>
            <person name="Daum C."/>
            <person name="Ng V."/>
            <person name="Clum A."/>
            <person name="Ohm R."/>
            <person name="Martin F."/>
            <person name="Silar P."/>
            <person name="Natvig D."/>
            <person name="Lalanne C."/>
            <person name="Gautier V."/>
            <person name="Ament-Velasquez S.L."/>
            <person name="Kruys A."/>
            <person name="Hutchinson M.I."/>
            <person name="Powell A.J."/>
            <person name="Barry K."/>
            <person name="Miller A.N."/>
            <person name="Grigoriev I.V."/>
            <person name="Debuchy R."/>
            <person name="Gladieux P."/>
            <person name="Thoren M.H."/>
            <person name="Johannesson H."/>
        </authorList>
    </citation>
    <scope>NUCLEOTIDE SEQUENCE</scope>
    <source>
        <strain evidence="1">CBS 315.58</strain>
    </source>
</reference>
<evidence type="ECO:0000313" key="1">
    <source>
        <dbReference type="EMBL" id="KAK4199150.1"/>
    </source>
</evidence>
<evidence type="ECO:0000313" key="2">
    <source>
        <dbReference type="Proteomes" id="UP001303160"/>
    </source>
</evidence>
<reference evidence="1" key="1">
    <citation type="journal article" date="2023" name="Mol. Phylogenet. Evol.">
        <title>Genome-scale phylogeny and comparative genomics of the fungal order Sordariales.</title>
        <authorList>
            <person name="Hensen N."/>
            <person name="Bonometti L."/>
            <person name="Westerberg I."/>
            <person name="Brannstrom I.O."/>
            <person name="Guillou S."/>
            <person name="Cros-Aarteil S."/>
            <person name="Calhoun S."/>
            <person name="Haridas S."/>
            <person name="Kuo A."/>
            <person name="Mondo S."/>
            <person name="Pangilinan J."/>
            <person name="Riley R."/>
            <person name="LaButti K."/>
            <person name="Andreopoulos B."/>
            <person name="Lipzen A."/>
            <person name="Chen C."/>
            <person name="Yan M."/>
            <person name="Daum C."/>
            <person name="Ng V."/>
            <person name="Clum A."/>
            <person name="Steindorff A."/>
            <person name="Ohm R.A."/>
            <person name="Martin F."/>
            <person name="Silar P."/>
            <person name="Natvig D.O."/>
            <person name="Lalanne C."/>
            <person name="Gautier V."/>
            <person name="Ament-Velasquez S.L."/>
            <person name="Kruys A."/>
            <person name="Hutchinson M.I."/>
            <person name="Powell A.J."/>
            <person name="Barry K."/>
            <person name="Miller A.N."/>
            <person name="Grigoriev I.V."/>
            <person name="Debuchy R."/>
            <person name="Gladieux P."/>
            <person name="Hiltunen Thoren M."/>
            <person name="Johannesson H."/>
        </authorList>
    </citation>
    <scope>NUCLEOTIDE SEQUENCE</scope>
    <source>
        <strain evidence="1">CBS 315.58</strain>
    </source>
</reference>
<sequence length="237" mass="26835">MDYLASETPMSLVCSTLRSRQPWSSVPTLLLQSDSRTWHESSLLSHDISLTIEQEHAGTFDIHKFVLLSKTDLETEEPTVPTRITQLCQDLGDARAGVIFLLDQDNEQEHGDAMKAFMELQIKLMDYTPNIPILLLTSLDALPATLKTFQDNFAESVDDGIQQQVKIDIPEDLLGCCSTGENMLSTQAINTLVRKQVIFGFRDLLDGDKLENHEGHRMVKETLGPEDAKRFLRFWTR</sequence>
<accession>A0AAN7AVM4</accession>
<dbReference type="EMBL" id="MU863936">
    <property type="protein sequence ID" value="KAK4199150.1"/>
    <property type="molecule type" value="Genomic_DNA"/>
</dbReference>
<dbReference type="AlphaFoldDB" id="A0AAN7AVM4"/>
<keyword evidence="2" id="KW-1185">Reference proteome</keyword>
<comment type="caution">
    <text evidence="1">The sequence shown here is derived from an EMBL/GenBank/DDBJ whole genome shotgun (WGS) entry which is preliminary data.</text>
</comment>